<evidence type="ECO:0000256" key="1">
    <source>
        <dbReference type="ARBA" id="ARBA00007401"/>
    </source>
</evidence>
<dbReference type="InterPro" id="IPR013783">
    <property type="entry name" value="Ig-like_fold"/>
</dbReference>
<dbReference type="OrthoDB" id="9801077at2"/>
<keyword evidence="2" id="KW-0378">Hydrolase</keyword>
<protein>
    <submittedName>
        <fullName evidence="6">DUF4982 domain-containing protein</fullName>
    </submittedName>
</protein>
<name>A0A3S3W7D1_9SPHI</name>
<dbReference type="InterPro" id="IPR051913">
    <property type="entry name" value="GH2_Domain-Containing"/>
</dbReference>
<comment type="similarity">
    <text evidence="1">Belongs to the glycosyl hydrolase 2 family.</text>
</comment>
<dbReference type="GO" id="GO:0016798">
    <property type="term" value="F:hydrolase activity, acting on glycosyl bonds"/>
    <property type="evidence" value="ECO:0007669"/>
    <property type="project" value="UniProtKB-KW"/>
</dbReference>
<dbReference type="Pfam" id="PF16355">
    <property type="entry name" value="DUF4982"/>
    <property type="match status" value="1"/>
</dbReference>
<keyword evidence="7" id="KW-1185">Reference proteome</keyword>
<dbReference type="EMBL" id="SBIW01000007">
    <property type="protein sequence ID" value="RWY50108.1"/>
    <property type="molecule type" value="Genomic_DNA"/>
</dbReference>
<evidence type="ECO:0000313" key="6">
    <source>
        <dbReference type="EMBL" id="RWY50108.1"/>
    </source>
</evidence>
<feature type="domain" description="Glycoside hydrolase family 2" evidence="5">
    <location>
        <begin position="104"/>
        <end position="205"/>
    </location>
</feature>
<dbReference type="Proteomes" id="UP000286701">
    <property type="component" value="Unassembled WGS sequence"/>
</dbReference>
<comment type="caution">
    <text evidence="6">The sequence shown here is derived from an EMBL/GenBank/DDBJ whole genome shotgun (WGS) entry which is preliminary data.</text>
</comment>
<feature type="domain" description="DUF4982" evidence="4">
    <location>
        <begin position="32"/>
        <end position="91"/>
    </location>
</feature>
<evidence type="ECO:0000256" key="2">
    <source>
        <dbReference type="ARBA" id="ARBA00022801"/>
    </source>
</evidence>
<dbReference type="RefSeq" id="WP_128534838.1">
    <property type="nucleotide sequence ID" value="NZ_SBIW01000007.1"/>
</dbReference>
<dbReference type="PANTHER" id="PTHR42732">
    <property type="entry name" value="BETA-GALACTOSIDASE"/>
    <property type="match status" value="1"/>
</dbReference>
<keyword evidence="3" id="KW-0326">Glycosidase</keyword>
<evidence type="ECO:0000313" key="7">
    <source>
        <dbReference type="Proteomes" id="UP000286701"/>
    </source>
</evidence>
<dbReference type="PANTHER" id="PTHR42732:SF1">
    <property type="entry name" value="BETA-MANNOSIDASE"/>
    <property type="match status" value="1"/>
</dbReference>
<organism evidence="6 7">
    <name type="scientific">Mucilaginibacter gilvus</name>
    <dbReference type="NCBI Taxonomy" id="2305909"/>
    <lineage>
        <taxon>Bacteria</taxon>
        <taxon>Pseudomonadati</taxon>
        <taxon>Bacteroidota</taxon>
        <taxon>Sphingobacteriia</taxon>
        <taxon>Sphingobacteriales</taxon>
        <taxon>Sphingobacteriaceae</taxon>
        <taxon>Mucilaginibacter</taxon>
    </lineage>
</organism>
<dbReference type="Gene3D" id="2.60.40.10">
    <property type="entry name" value="Immunoglobulins"/>
    <property type="match status" value="2"/>
</dbReference>
<evidence type="ECO:0000259" key="5">
    <source>
        <dbReference type="Pfam" id="PF18565"/>
    </source>
</evidence>
<dbReference type="InterPro" id="IPR032311">
    <property type="entry name" value="DUF4982"/>
</dbReference>
<evidence type="ECO:0000259" key="4">
    <source>
        <dbReference type="Pfam" id="PF16355"/>
    </source>
</evidence>
<accession>A0A3S3W7D1</accession>
<dbReference type="Pfam" id="PF18565">
    <property type="entry name" value="Glyco_hydro2_C5"/>
    <property type="match status" value="1"/>
</dbReference>
<dbReference type="InterPro" id="IPR040605">
    <property type="entry name" value="Glyco_hydro2_dom5"/>
</dbReference>
<dbReference type="AlphaFoldDB" id="A0A3S3W7D1"/>
<evidence type="ECO:0000256" key="3">
    <source>
        <dbReference type="ARBA" id="ARBA00023295"/>
    </source>
</evidence>
<reference evidence="6 7" key="1">
    <citation type="submission" date="2019-01" db="EMBL/GenBank/DDBJ databases">
        <title>Mucilaginibacter antarcticum sp. nov., isolated from antarctic soil.</title>
        <authorList>
            <person name="Yan Y.-Q."/>
            <person name="Du Z.-J."/>
        </authorList>
    </citation>
    <scope>NUCLEOTIDE SEQUENCE [LARGE SCALE GENOMIC DNA]</scope>
    <source>
        <strain evidence="6 7">F01003</strain>
    </source>
</reference>
<sequence length="217" mass="23332">MVYIGAREITSAEDKGIWSHRNALPIWNWQAGSKIKIDCYTNCQEVELFLNGRSLGKQARNATAGHMPSWQVDYEPGELVVKAFNNGIEVCRNVIKTAGEASQLKALPDNALFAAKTKGLSQVEIAINDNKGNPVFKADNEITVSVTGPGKLIGLESGSTTSHEDYKGAQSKALNGRLLAYIQTNGTAGKIQVLVSSPGLKPASIILIVKQPNSIQL</sequence>
<gene>
    <name evidence="6" type="ORF">EPL05_15230</name>
</gene>
<proteinExistence type="inferred from homology"/>